<organism evidence="2 3">
    <name type="scientific">Geodermatophilus pulveris</name>
    <dbReference type="NCBI Taxonomy" id="1564159"/>
    <lineage>
        <taxon>Bacteria</taxon>
        <taxon>Bacillati</taxon>
        <taxon>Actinomycetota</taxon>
        <taxon>Actinomycetes</taxon>
        <taxon>Geodermatophilales</taxon>
        <taxon>Geodermatophilaceae</taxon>
        <taxon>Geodermatophilus</taxon>
    </lineage>
</organism>
<dbReference type="Pfam" id="PF13401">
    <property type="entry name" value="AAA_22"/>
    <property type="match status" value="1"/>
</dbReference>
<dbReference type="Pfam" id="PF00196">
    <property type="entry name" value="GerE"/>
    <property type="match status" value="1"/>
</dbReference>
<evidence type="ECO:0000313" key="2">
    <source>
        <dbReference type="EMBL" id="SNS76558.1"/>
    </source>
</evidence>
<dbReference type="GO" id="GO:0006355">
    <property type="term" value="P:regulation of DNA-templated transcription"/>
    <property type="evidence" value="ECO:0007669"/>
    <property type="project" value="InterPro"/>
</dbReference>
<name>A0A239H6A9_9ACTN</name>
<proteinExistence type="predicted"/>
<dbReference type="PRINTS" id="PR00038">
    <property type="entry name" value="HTHLUXR"/>
</dbReference>
<dbReference type="Pfam" id="PF25872">
    <property type="entry name" value="HTH_77"/>
    <property type="match status" value="1"/>
</dbReference>
<protein>
    <submittedName>
        <fullName evidence="2">Non-specific serine/threonine protein kinase</fullName>
    </submittedName>
</protein>
<dbReference type="Gene3D" id="3.40.50.300">
    <property type="entry name" value="P-loop containing nucleotide triphosphate hydrolases"/>
    <property type="match status" value="1"/>
</dbReference>
<dbReference type="PRINTS" id="PR00364">
    <property type="entry name" value="DISEASERSIST"/>
</dbReference>
<dbReference type="PANTHER" id="PTHR47691">
    <property type="entry name" value="REGULATOR-RELATED"/>
    <property type="match status" value="1"/>
</dbReference>
<dbReference type="EMBL" id="FZOO01000007">
    <property type="protein sequence ID" value="SNS76558.1"/>
    <property type="molecule type" value="Genomic_DNA"/>
</dbReference>
<dbReference type="GO" id="GO:0016887">
    <property type="term" value="F:ATP hydrolysis activity"/>
    <property type="evidence" value="ECO:0007669"/>
    <property type="project" value="InterPro"/>
</dbReference>
<gene>
    <name evidence="2" type="ORF">SAMN06893096_107213</name>
</gene>
<dbReference type="RefSeq" id="WP_143425101.1">
    <property type="nucleotide sequence ID" value="NZ_FZOO01000007.1"/>
</dbReference>
<dbReference type="InterPro" id="IPR036388">
    <property type="entry name" value="WH-like_DNA-bd_sf"/>
</dbReference>
<dbReference type="InterPro" id="IPR016032">
    <property type="entry name" value="Sig_transdc_resp-reg_C-effctor"/>
</dbReference>
<sequence length="753" mass="78831">MVRRAAPVAGLRLPAERSSFVGRRAELGRVRTLLVESRLVTLVGPGGVGKTRLALRAARELGRSFPDGTALAELTAVADPALTAAHVAAAFDVRDTTGRWLPAALAEVLGERRVLLVLDNCEHLRDACAVLVDALLPGCPGLSVLATSRAPLDLPGEALCPVPPLPVGAGSDGAALLAQRARAAAPDLVLTAADDGTLAELCRRLDGIPLAIELAAVRLRTLTPAELLDRLDDRFGLLRRSGPGGPVRHRTLRATMEWSADLLGGPERLLWARAAVFAGDFDLPAAAAVCAGDGLPADDLLDVLDGLVDASLVTVVRDGARSRFAMLETVRAFGRELLNAAGEAPAVRRRHRDWCARLMADAAAQFLGPGQVAAFDRLAAVHPEIAGALEHCRRTPGEEATGLCIAADAWLYWAARGHLGEGRRRLDLLLAAVPASCPERARGLVVAGYLALVATDPRTAVPLLEEGLRNARALDLPAVAALATQYLGQAALFGGDLPAADRLLRAAAAAHEAVGAPAGAFCWADVGVVALLAGDLGTADAAFGTSLAAAADPWTRSHALWGRGLVRLAGGAPGAAGRLERQALRLMREVDDRSGVALCVSALGWTAAAHGDARTAARLAGAAESVWRSVPARLPAPLAAVQEQWEGVARRALGEQQWRTWHAEGSSLQRAAAVALALDEQPPARPRESPSPGPLTRRQQEVAGLVAQGLTDREIAARLVISPRTAESHVEQILTRLGFRSRAQIAAWAAVHD</sequence>
<dbReference type="InterPro" id="IPR058852">
    <property type="entry name" value="HTH_77"/>
</dbReference>
<dbReference type="OrthoDB" id="3194665at2"/>
<dbReference type="Gene3D" id="1.25.40.10">
    <property type="entry name" value="Tetratricopeptide repeat domain"/>
    <property type="match status" value="1"/>
</dbReference>
<keyword evidence="2" id="KW-0418">Kinase</keyword>
<dbReference type="PROSITE" id="PS50043">
    <property type="entry name" value="HTH_LUXR_2"/>
    <property type="match status" value="1"/>
</dbReference>
<dbReference type="Gene3D" id="1.10.10.10">
    <property type="entry name" value="Winged helix-like DNA-binding domain superfamily/Winged helix DNA-binding domain"/>
    <property type="match status" value="1"/>
</dbReference>
<dbReference type="GO" id="GO:0003677">
    <property type="term" value="F:DNA binding"/>
    <property type="evidence" value="ECO:0007669"/>
    <property type="project" value="InterPro"/>
</dbReference>
<dbReference type="SUPFAM" id="SSF46894">
    <property type="entry name" value="C-terminal effector domain of the bipartite response regulators"/>
    <property type="match status" value="1"/>
</dbReference>
<dbReference type="GO" id="GO:0004674">
    <property type="term" value="F:protein serine/threonine kinase activity"/>
    <property type="evidence" value="ECO:0007669"/>
    <property type="project" value="UniProtKB-KW"/>
</dbReference>
<dbReference type="SUPFAM" id="SSF52540">
    <property type="entry name" value="P-loop containing nucleoside triphosphate hydrolases"/>
    <property type="match status" value="1"/>
</dbReference>
<keyword evidence="3" id="KW-1185">Reference proteome</keyword>
<dbReference type="InterPro" id="IPR011990">
    <property type="entry name" value="TPR-like_helical_dom_sf"/>
</dbReference>
<dbReference type="InterPro" id="IPR000792">
    <property type="entry name" value="Tscrpt_reg_LuxR_C"/>
</dbReference>
<reference evidence="3" key="1">
    <citation type="submission" date="2017-06" db="EMBL/GenBank/DDBJ databases">
        <authorList>
            <person name="Varghese N."/>
            <person name="Submissions S."/>
        </authorList>
    </citation>
    <scope>NUCLEOTIDE SEQUENCE [LARGE SCALE GENOMIC DNA]</scope>
    <source>
        <strain evidence="3">DSM 46839</strain>
    </source>
</reference>
<evidence type="ECO:0000259" key="1">
    <source>
        <dbReference type="PROSITE" id="PS50043"/>
    </source>
</evidence>
<dbReference type="InterPro" id="IPR049945">
    <property type="entry name" value="AAA_22"/>
</dbReference>
<dbReference type="SMART" id="SM00421">
    <property type="entry name" value="HTH_LUXR"/>
    <property type="match status" value="1"/>
</dbReference>
<dbReference type="InterPro" id="IPR027417">
    <property type="entry name" value="P-loop_NTPase"/>
</dbReference>
<dbReference type="CDD" id="cd06170">
    <property type="entry name" value="LuxR_C_like"/>
    <property type="match status" value="1"/>
</dbReference>
<dbReference type="SUPFAM" id="SSF48452">
    <property type="entry name" value="TPR-like"/>
    <property type="match status" value="1"/>
</dbReference>
<dbReference type="PANTHER" id="PTHR47691:SF3">
    <property type="entry name" value="HTH-TYPE TRANSCRIPTIONAL REGULATOR RV0890C-RELATED"/>
    <property type="match status" value="1"/>
</dbReference>
<accession>A0A239H6A9</accession>
<evidence type="ECO:0000313" key="3">
    <source>
        <dbReference type="Proteomes" id="UP000198373"/>
    </source>
</evidence>
<feature type="domain" description="HTH luxR-type" evidence="1">
    <location>
        <begin position="688"/>
        <end position="753"/>
    </location>
</feature>
<keyword evidence="2" id="KW-0723">Serine/threonine-protein kinase</keyword>
<dbReference type="Proteomes" id="UP000198373">
    <property type="component" value="Unassembled WGS sequence"/>
</dbReference>
<dbReference type="AlphaFoldDB" id="A0A239H6A9"/>
<keyword evidence="2" id="KW-0808">Transferase</keyword>